<feature type="transmembrane region" description="Helical" evidence="5">
    <location>
        <begin position="289"/>
        <end position="306"/>
    </location>
</feature>
<gene>
    <name evidence="7" type="ORF">BV510_13140</name>
    <name evidence="8" type="ORF">CRI78_28330</name>
</gene>
<accession>A0A1Q4HIZ1</accession>
<dbReference type="Pfam" id="PF07690">
    <property type="entry name" value="MFS_1"/>
    <property type="match status" value="1"/>
</dbReference>
<feature type="transmembrane region" description="Helical" evidence="5">
    <location>
        <begin position="160"/>
        <end position="179"/>
    </location>
</feature>
<comment type="caution">
    <text evidence="7">The sequence shown here is derived from an EMBL/GenBank/DDBJ whole genome shotgun (WGS) entry which is preliminary data.</text>
</comment>
<name>A0A1Q4HIZ1_9MYCO</name>
<dbReference type="PANTHER" id="PTHR23508:SF10">
    <property type="entry name" value="CARBOXYLIC ACID TRANSPORTER PROTEIN HOMOLOG"/>
    <property type="match status" value="1"/>
</dbReference>
<dbReference type="PANTHER" id="PTHR23508">
    <property type="entry name" value="CARBOXYLIC ACID TRANSPORTER PROTEIN HOMOLOG"/>
    <property type="match status" value="1"/>
</dbReference>
<feature type="transmembrane region" description="Helical" evidence="5">
    <location>
        <begin position="185"/>
        <end position="203"/>
    </location>
</feature>
<keyword evidence="3 5" id="KW-1133">Transmembrane helix</keyword>
<evidence type="ECO:0000256" key="5">
    <source>
        <dbReference type="SAM" id="Phobius"/>
    </source>
</evidence>
<feature type="transmembrane region" description="Helical" evidence="5">
    <location>
        <begin position="318"/>
        <end position="337"/>
    </location>
</feature>
<organism evidence="7 9">
    <name type="scientific">Mycolicibacterium diernhoferi</name>
    <dbReference type="NCBI Taxonomy" id="1801"/>
    <lineage>
        <taxon>Bacteria</taxon>
        <taxon>Bacillati</taxon>
        <taxon>Actinomycetota</taxon>
        <taxon>Actinomycetes</taxon>
        <taxon>Mycobacteriales</taxon>
        <taxon>Mycobacteriaceae</taxon>
        <taxon>Mycolicibacterium</taxon>
    </lineage>
</organism>
<dbReference type="InterPro" id="IPR036259">
    <property type="entry name" value="MFS_trans_sf"/>
</dbReference>
<dbReference type="InterPro" id="IPR020846">
    <property type="entry name" value="MFS_dom"/>
</dbReference>
<feature type="transmembrane region" description="Helical" evidence="5">
    <location>
        <begin position="343"/>
        <end position="363"/>
    </location>
</feature>
<dbReference type="SUPFAM" id="SSF103473">
    <property type="entry name" value="MFS general substrate transporter"/>
    <property type="match status" value="1"/>
</dbReference>
<feature type="transmembrane region" description="Helical" evidence="5">
    <location>
        <begin position="375"/>
        <end position="396"/>
    </location>
</feature>
<dbReference type="STRING" id="1801.BRW64_04045"/>
<dbReference type="PROSITE" id="PS50850">
    <property type="entry name" value="MFS"/>
    <property type="match status" value="1"/>
</dbReference>
<feature type="domain" description="Major facilitator superfamily (MFS) profile" evidence="6">
    <location>
        <begin position="23"/>
        <end position="437"/>
    </location>
</feature>
<evidence type="ECO:0000256" key="4">
    <source>
        <dbReference type="ARBA" id="ARBA00023136"/>
    </source>
</evidence>
<dbReference type="InterPro" id="IPR011701">
    <property type="entry name" value="MFS"/>
</dbReference>
<dbReference type="OrthoDB" id="9787026at2"/>
<dbReference type="EMBL" id="MIJD01000121">
    <property type="protein sequence ID" value="OPE53912.1"/>
    <property type="molecule type" value="Genomic_DNA"/>
</dbReference>
<sequence>MASSRVKSRRGSLRKTHKYSWISLGVCWLIWVLNAYDREIILRLGPTISETFDLSADAWGAIVSLIMISLAVLAIPGSSMSDRYGGGWKRARFQVPLVIGYTALSFISGFKAVSSNLVAFVALRIGVNLGAGWGEPVGVSNTAEWWPKERRGFALGAHHTGYPIGSLLSGLIAAGVIAAFGPANWSYALFLGLIVAVPLMLFWGKYSTAQKIDELYDDIAAQGLTPPDRDDPLLRAGGGRGLVLACLRNRTISMTALTTLLTQIVYMGINMVLPAYLYNVVGLSLAESAGLSVVFALTGVLGQILWPSLSDVIGRKKTIVICGIWMAFSVAAFYVATSSLLVVIVQLVFGVVANAVWPIYYAAASDAAPEGAISTANGIITTAMFIGGGIAPLFMGRLISMSGGWTEAGGYIVCFFAMAACALLGVLLQFFTLPETPATAEPEVVPTGR</sequence>
<keyword evidence="2 5" id="KW-0812">Transmembrane</keyword>
<dbReference type="GO" id="GO:0046943">
    <property type="term" value="F:carboxylic acid transmembrane transporter activity"/>
    <property type="evidence" value="ECO:0007669"/>
    <property type="project" value="TreeGrafter"/>
</dbReference>
<feature type="transmembrane region" description="Helical" evidence="5">
    <location>
        <begin position="257"/>
        <end position="277"/>
    </location>
</feature>
<evidence type="ECO:0000313" key="10">
    <source>
        <dbReference type="Proteomes" id="UP000220340"/>
    </source>
</evidence>
<evidence type="ECO:0000256" key="3">
    <source>
        <dbReference type="ARBA" id="ARBA00022989"/>
    </source>
</evidence>
<dbReference type="Proteomes" id="UP000191039">
    <property type="component" value="Unassembled WGS sequence"/>
</dbReference>
<comment type="subcellular location">
    <subcellularLocation>
        <location evidence="1">Cell membrane</location>
        <topology evidence="1">Multi-pass membrane protein</topology>
    </subcellularLocation>
</comment>
<protein>
    <submittedName>
        <fullName evidence="7">MFS transporter</fullName>
    </submittedName>
</protein>
<keyword evidence="10" id="KW-1185">Reference proteome</keyword>
<reference evidence="8 10" key="2">
    <citation type="submission" date="2017-10" db="EMBL/GenBank/DDBJ databases">
        <title>The new phylogeny of genus Mycobacterium.</title>
        <authorList>
            <person name="Tortoli E."/>
            <person name="Trovato A."/>
            <person name="Cirillo D.M."/>
        </authorList>
    </citation>
    <scope>NUCLEOTIDE SEQUENCE [LARGE SCALE GENOMIC DNA]</scope>
    <source>
        <strain evidence="8 10">IP141170001</strain>
    </source>
</reference>
<evidence type="ECO:0000256" key="2">
    <source>
        <dbReference type="ARBA" id="ARBA00022692"/>
    </source>
</evidence>
<reference evidence="7 9" key="1">
    <citation type="submission" date="2016-09" db="EMBL/GenBank/DDBJ databases">
        <title>genome sequences of unsequenced Mycobacteria.</title>
        <authorList>
            <person name="Greninger A.L."/>
            <person name="Jerome K.R."/>
            <person name="Mcnair B."/>
            <person name="Wallis C."/>
            <person name="Fang F."/>
        </authorList>
    </citation>
    <scope>NUCLEOTIDE SEQUENCE [LARGE SCALE GENOMIC DNA]</scope>
    <source>
        <strain evidence="7 9">BM1</strain>
    </source>
</reference>
<dbReference type="Gene3D" id="1.20.1250.20">
    <property type="entry name" value="MFS general substrate transporter like domains"/>
    <property type="match status" value="2"/>
</dbReference>
<dbReference type="Proteomes" id="UP000220340">
    <property type="component" value="Unassembled WGS sequence"/>
</dbReference>
<evidence type="ECO:0000313" key="9">
    <source>
        <dbReference type="Proteomes" id="UP000191039"/>
    </source>
</evidence>
<feature type="transmembrane region" description="Helical" evidence="5">
    <location>
        <begin position="56"/>
        <end position="75"/>
    </location>
</feature>
<dbReference type="RefSeq" id="WP_073854591.1">
    <property type="nucleotide sequence ID" value="NZ_CP080332.1"/>
</dbReference>
<feature type="transmembrane region" description="Helical" evidence="5">
    <location>
        <begin position="408"/>
        <end position="428"/>
    </location>
</feature>
<dbReference type="AlphaFoldDB" id="A0A1Q4HIZ1"/>
<dbReference type="EMBL" id="PDCR01000070">
    <property type="protein sequence ID" value="PEG51104.1"/>
    <property type="molecule type" value="Genomic_DNA"/>
</dbReference>
<evidence type="ECO:0000256" key="1">
    <source>
        <dbReference type="ARBA" id="ARBA00004651"/>
    </source>
</evidence>
<keyword evidence="4 5" id="KW-0472">Membrane</keyword>
<evidence type="ECO:0000313" key="8">
    <source>
        <dbReference type="EMBL" id="PEG51104.1"/>
    </source>
</evidence>
<dbReference type="GO" id="GO:0005886">
    <property type="term" value="C:plasma membrane"/>
    <property type="evidence" value="ECO:0007669"/>
    <property type="project" value="UniProtKB-SubCell"/>
</dbReference>
<proteinExistence type="predicted"/>
<feature type="transmembrane region" description="Helical" evidence="5">
    <location>
        <begin position="20"/>
        <end position="36"/>
    </location>
</feature>
<evidence type="ECO:0000313" key="7">
    <source>
        <dbReference type="EMBL" id="OPE53912.1"/>
    </source>
</evidence>
<evidence type="ECO:0000259" key="6">
    <source>
        <dbReference type="PROSITE" id="PS50850"/>
    </source>
</evidence>